<dbReference type="Proteomes" id="UP000268469">
    <property type="component" value="Unassembled WGS sequence"/>
</dbReference>
<dbReference type="EMBL" id="QNBE01000002">
    <property type="protein sequence ID" value="RKX71780.1"/>
    <property type="molecule type" value="Genomic_DNA"/>
</dbReference>
<dbReference type="AlphaFoldDB" id="A0A660SP82"/>
<name>A0A660SP82_UNCW3</name>
<accession>A0A660SP82</accession>
<sequence>MMRTFTIILIFGLITTAYPIGVGIILGEPTGLSFKSWITEINAIDFGIGWSFTRERIHLVADYLFHFPEWIQEPNWYPYLGLGGRLKMKRTKEEEWEFNLGARFGIGIEYIYQRFGFFGELYPVMDLVPETDFDLEGGIGARFYFRK</sequence>
<evidence type="ECO:0000313" key="2">
    <source>
        <dbReference type="Proteomes" id="UP000268469"/>
    </source>
</evidence>
<comment type="caution">
    <text evidence="1">The sequence shown here is derived from an EMBL/GenBank/DDBJ whole genome shotgun (WGS) entry which is preliminary data.</text>
</comment>
<proteinExistence type="predicted"/>
<organism evidence="1 2">
    <name type="scientific">candidate division WOR-3 bacterium</name>
    <dbReference type="NCBI Taxonomy" id="2052148"/>
    <lineage>
        <taxon>Bacteria</taxon>
        <taxon>Bacteria division WOR-3</taxon>
    </lineage>
</organism>
<evidence type="ECO:0000313" key="1">
    <source>
        <dbReference type="EMBL" id="RKX71780.1"/>
    </source>
</evidence>
<gene>
    <name evidence="1" type="ORF">DRP53_00400</name>
</gene>
<protein>
    <recommendedName>
        <fullName evidence="3">DUF3996 domain-containing protein</fullName>
    </recommendedName>
</protein>
<reference evidence="1 2" key="1">
    <citation type="submission" date="2018-06" db="EMBL/GenBank/DDBJ databases">
        <title>Extensive metabolic versatility and redundancy in microbially diverse, dynamic hydrothermal sediments.</title>
        <authorList>
            <person name="Dombrowski N."/>
            <person name="Teske A."/>
            <person name="Baker B.J."/>
        </authorList>
    </citation>
    <scope>NUCLEOTIDE SEQUENCE [LARGE SCALE GENOMIC DNA]</scope>
    <source>
        <strain evidence="1">B36_G15</strain>
    </source>
</reference>
<evidence type="ECO:0008006" key="3">
    <source>
        <dbReference type="Google" id="ProtNLM"/>
    </source>
</evidence>